<evidence type="ECO:0000256" key="6">
    <source>
        <dbReference type="ARBA" id="ARBA00022679"/>
    </source>
</evidence>
<dbReference type="NCBIfam" id="TIGR02946">
    <property type="entry name" value="acyl_WS_DGAT"/>
    <property type="match status" value="1"/>
</dbReference>
<dbReference type="STRING" id="1265313.HRUBRA_02319"/>
<dbReference type="GO" id="GO:0051701">
    <property type="term" value="P:biological process involved in interaction with host"/>
    <property type="evidence" value="ECO:0007669"/>
    <property type="project" value="TreeGrafter"/>
</dbReference>
<dbReference type="PANTHER" id="PTHR31650:SF1">
    <property type="entry name" value="WAX ESTER SYNTHASE_DIACYLGLYCEROL ACYLTRANSFERASE 4-RELATED"/>
    <property type="match status" value="1"/>
</dbReference>
<dbReference type="InterPro" id="IPR004255">
    <property type="entry name" value="O-acyltransferase_WSD1_N"/>
</dbReference>
<keyword evidence="6" id="KW-0808">Transferase</keyword>
<evidence type="ECO:0000256" key="11">
    <source>
        <dbReference type="SAM" id="MobiDB-lite"/>
    </source>
</evidence>
<comment type="pathway">
    <text evidence="2">Lipid metabolism.</text>
</comment>
<dbReference type="GO" id="GO:0006071">
    <property type="term" value="P:glycerol metabolic process"/>
    <property type="evidence" value="ECO:0007669"/>
    <property type="project" value="UniProtKB-KW"/>
</dbReference>
<feature type="domain" description="O-acyltransferase WSD1 C-terminal" evidence="13">
    <location>
        <begin position="323"/>
        <end position="469"/>
    </location>
</feature>
<comment type="caution">
    <text evidence="14">The sequence shown here is derived from an EMBL/GenBank/DDBJ whole genome shotgun (WGS) entry which is preliminary data.</text>
</comment>
<proteinExistence type="inferred from homology"/>
<comment type="catalytic activity">
    <reaction evidence="10">
        <text>an acyl-CoA + a 1,2-diacyl-sn-glycerol = a triacyl-sn-glycerol + CoA</text>
        <dbReference type="Rhea" id="RHEA:10868"/>
        <dbReference type="ChEBI" id="CHEBI:17815"/>
        <dbReference type="ChEBI" id="CHEBI:57287"/>
        <dbReference type="ChEBI" id="CHEBI:58342"/>
        <dbReference type="ChEBI" id="CHEBI:64615"/>
        <dbReference type="EC" id="2.3.1.20"/>
    </reaction>
</comment>
<feature type="region of interest" description="Disordered" evidence="11">
    <location>
        <begin position="477"/>
        <end position="498"/>
    </location>
</feature>
<dbReference type="GO" id="GO:0005886">
    <property type="term" value="C:plasma membrane"/>
    <property type="evidence" value="ECO:0007669"/>
    <property type="project" value="TreeGrafter"/>
</dbReference>
<dbReference type="GO" id="GO:0071731">
    <property type="term" value="P:response to nitric oxide"/>
    <property type="evidence" value="ECO:0007669"/>
    <property type="project" value="TreeGrafter"/>
</dbReference>
<reference evidence="14 15" key="1">
    <citation type="journal article" date="2014" name="Genome Announc.">
        <title>Genome Sequence of Gammaproteobacterial Pseudohaliea rubra Type Strain DSM 19751, Isolated from Coastal Seawater of the Mediterranean Sea.</title>
        <authorList>
            <person name="Spring S."/>
            <person name="Fiebig A."/>
            <person name="Riedel T."/>
            <person name="Goker M."/>
            <person name="Klenk H.P."/>
        </authorList>
    </citation>
    <scope>NUCLEOTIDE SEQUENCE [LARGE SCALE GENOMIC DNA]</scope>
    <source>
        <strain evidence="14 15">DSM 19751</strain>
    </source>
</reference>
<dbReference type="EMBL" id="AUVB01000070">
    <property type="protein sequence ID" value="KGE03087.1"/>
    <property type="molecule type" value="Genomic_DNA"/>
</dbReference>
<evidence type="ECO:0000256" key="10">
    <source>
        <dbReference type="ARBA" id="ARBA00048109"/>
    </source>
</evidence>
<feature type="compositionally biased region" description="Basic residues" evidence="11">
    <location>
        <begin position="479"/>
        <end position="491"/>
    </location>
</feature>
<dbReference type="Pfam" id="PF03007">
    <property type="entry name" value="WS_DGAT_cat"/>
    <property type="match status" value="1"/>
</dbReference>
<dbReference type="OrthoDB" id="9810950at2"/>
<keyword evidence="9" id="KW-0012">Acyltransferase</keyword>
<dbReference type="eggNOG" id="COG1020">
    <property type="taxonomic scope" value="Bacteria"/>
</dbReference>
<dbReference type="GO" id="GO:0001666">
    <property type="term" value="P:response to hypoxia"/>
    <property type="evidence" value="ECO:0007669"/>
    <property type="project" value="TreeGrafter"/>
</dbReference>
<sequence length="498" mass="54623">MQQLSAQDAQFLYLETAHNLTHVTAVAIYDPGTVPGGRTVRFKDILAHVEARLRYNPLFTRRLLRLPLELDYPYWVEDEYFDLEYHVTHGRLPAPGDWRQFCIHLARYHSRPLDMNRPPWEMYVVEGLDHIPELPAGSYAIATKVHHAAGDGTSLTRFFASLADTDPAGTPAVPLDEPPEVPPGVPSLFAIARRAVGNNLRSPLRLASGVLRAAPGLLRSAEESVLRRGAAADRDRVAVPPTRFNVPVSPHKAFGACFAPLKELRAVREQVPGATVNDVVLAVCAGALRRYLQHHGELPRESLVAWVPVNARARDGDDGAGSGNNITAMTTRIFTDEKDPVKRLRRIHRATVRSKAARAGVSARVMTDLTRHVPAATQVLASRLVLHSGVTARFCNLFISNVPGPQVPLYMNGARVVHNLGLAPLADGMGLFIATPSYNGEIGFNVISTREILPDIDVFMRCIEDSLAEYRDLPAVPGGRRRKAAPGRKKKDPGTFPG</sequence>
<keyword evidence="8" id="KW-0443">Lipid metabolism</keyword>
<dbReference type="InterPro" id="IPR045034">
    <property type="entry name" value="O-acyltransferase_WSD1-like"/>
</dbReference>
<keyword evidence="5" id="KW-0444">Lipid biosynthesis</keyword>
<dbReference type="AlphaFoldDB" id="A0A095VNT2"/>
<dbReference type="InterPro" id="IPR009721">
    <property type="entry name" value="O-acyltransferase_WSD1_C"/>
</dbReference>
<dbReference type="UniPathway" id="UPA00282"/>
<keyword evidence="7" id="KW-0319">Glycerol metabolism</keyword>
<evidence type="ECO:0000256" key="2">
    <source>
        <dbReference type="ARBA" id="ARBA00005189"/>
    </source>
</evidence>
<evidence type="ECO:0000259" key="13">
    <source>
        <dbReference type="Pfam" id="PF06974"/>
    </source>
</evidence>
<evidence type="ECO:0000259" key="12">
    <source>
        <dbReference type="Pfam" id="PF03007"/>
    </source>
</evidence>
<organism evidence="14 15">
    <name type="scientific">Pseudohaliea rubra DSM 19751</name>
    <dbReference type="NCBI Taxonomy" id="1265313"/>
    <lineage>
        <taxon>Bacteria</taxon>
        <taxon>Pseudomonadati</taxon>
        <taxon>Pseudomonadota</taxon>
        <taxon>Gammaproteobacteria</taxon>
        <taxon>Cellvibrionales</taxon>
        <taxon>Halieaceae</taxon>
        <taxon>Pseudohaliea</taxon>
    </lineage>
</organism>
<evidence type="ECO:0000313" key="14">
    <source>
        <dbReference type="EMBL" id="KGE03087.1"/>
    </source>
</evidence>
<keyword evidence="15" id="KW-1185">Reference proteome</keyword>
<comment type="similarity">
    <text evidence="3">Belongs to the long-chain O-acyltransferase family.</text>
</comment>
<dbReference type="HOGENOM" id="CLU_024186_3_1_6"/>
<evidence type="ECO:0000313" key="15">
    <source>
        <dbReference type="Proteomes" id="UP000029640"/>
    </source>
</evidence>
<feature type="domain" description="O-acyltransferase WSD1-like N-terminal" evidence="12">
    <location>
        <begin position="4"/>
        <end position="280"/>
    </location>
</feature>
<dbReference type="EC" id="2.3.1.20" evidence="4"/>
<dbReference type="GO" id="GO:0004144">
    <property type="term" value="F:diacylglycerol O-acyltransferase activity"/>
    <property type="evidence" value="ECO:0007669"/>
    <property type="project" value="UniProtKB-EC"/>
</dbReference>
<dbReference type="RefSeq" id="WP_084592432.1">
    <property type="nucleotide sequence ID" value="NZ_KN234750.1"/>
</dbReference>
<dbReference type="InterPro" id="IPR014292">
    <property type="entry name" value="Acyl_transf_WS/DGAT"/>
</dbReference>
<dbReference type="Pfam" id="PF06974">
    <property type="entry name" value="WS_DGAT_C"/>
    <property type="match status" value="1"/>
</dbReference>
<comment type="pathway">
    <text evidence="1">Glycerolipid metabolism; triacylglycerol biosynthesis.</text>
</comment>
<gene>
    <name evidence="14" type="ORF">HRUBRA_02319</name>
</gene>
<evidence type="ECO:0000256" key="4">
    <source>
        <dbReference type="ARBA" id="ARBA00013244"/>
    </source>
</evidence>
<evidence type="ECO:0000256" key="9">
    <source>
        <dbReference type="ARBA" id="ARBA00023315"/>
    </source>
</evidence>
<evidence type="ECO:0000256" key="5">
    <source>
        <dbReference type="ARBA" id="ARBA00022516"/>
    </source>
</evidence>
<dbReference type="PATRIC" id="fig|1265313.6.peg.2290"/>
<evidence type="ECO:0000256" key="8">
    <source>
        <dbReference type="ARBA" id="ARBA00023098"/>
    </source>
</evidence>
<evidence type="ECO:0000256" key="3">
    <source>
        <dbReference type="ARBA" id="ARBA00009587"/>
    </source>
</evidence>
<evidence type="ECO:0000256" key="7">
    <source>
        <dbReference type="ARBA" id="ARBA00022798"/>
    </source>
</evidence>
<dbReference type="PANTHER" id="PTHR31650">
    <property type="entry name" value="O-ACYLTRANSFERASE (WSD1-LIKE) FAMILY PROTEIN"/>
    <property type="match status" value="1"/>
</dbReference>
<evidence type="ECO:0000256" key="1">
    <source>
        <dbReference type="ARBA" id="ARBA00004771"/>
    </source>
</evidence>
<accession>A0A095VNT2</accession>
<name>A0A095VNT2_9GAMM</name>
<dbReference type="Proteomes" id="UP000029640">
    <property type="component" value="Unassembled WGS sequence"/>
</dbReference>
<dbReference type="GO" id="GO:0019432">
    <property type="term" value="P:triglyceride biosynthetic process"/>
    <property type="evidence" value="ECO:0007669"/>
    <property type="project" value="UniProtKB-UniPathway"/>
</dbReference>
<protein>
    <recommendedName>
        <fullName evidence="4">diacylglycerol O-acyltransferase</fullName>
        <ecNumber evidence="4">2.3.1.20</ecNumber>
    </recommendedName>
</protein>